<proteinExistence type="predicted"/>
<evidence type="ECO:0000256" key="1">
    <source>
        <dbReference type="SAM" id="MobiDB-lite"/>
    </source>
</evidence>
<accession>A0AAU6W0R6</accession>
<protein>
    <submittedName>
        <fullName evidence="2">Uncharacterized protein</fullName>
    </submittedName>
</protein>
<dbReference type="EMBL" id="PP179318">
    <property type="protein sequence ID" value="XAI70125.1"/>
    <property type="molecule type" value="Genomic_DNA"/>
</dbReference>
<evidence type="ECO:0000313" key="2">
    <source>
        <dbReference type="EMBL" id="XAI70125.1"/>
    </source>
</evidence>
<reference evidence="2" key="1">
    <citation type="journal article" date="2024" name="J. Gen. Virol.">
        <title>Novel phages of Pseudomonas syringae unveil numerous potential auxiliary metabolic genes.</title>
        <authorList>
            <person name="Feltin C."/>
            <person name="Garneau J.R."/>
            <person name="Morris C.E."/>
            <person name="Berard A."/>
            <person name="Torres-Barcelo C."/>
        </authorList>
    </citation>
    <scope>NUCLEOTIDE SEQUENCE</scope>
</reference>
<sequence>MSEMNTDDCKDLICQFMNNLLGGVSSDDLRSFERTTGGDLGDVVDKKLWKRVSKSGSKNNVTRVFKHTTIEAIVTLQEMPNSDGTVSLEVDMTELPEALQNATTVVGEVSLPGNGRVGATKAMRNDPQRPSMTEGPKPEGFGAFA</sequence>
<gene>
    <name evidence="2" type="ORF">Nican01_00112</name>
</gene>
<organism evidence="2">
    <name type="scientific">Pseudomonas phage Nican01</name>
    <dbReference type="NCBI Taxonomy" id="3138540"/>
    <lineage>
        <taxon>Viruses</taxon>
        <taxon>Duplodnaviria</taxon>
        <taxon>Heunggongvirae</taxon>
        <taxon>Uroviricota</taxon>
        <taxon>Caudoviricetes</taxon>
        <taxon>Nickievirus</taxon>
    </lineage>
</organism>
<feature type="region of interest" description="Disordered" evidence="1">
    <location>
        <begin position="109"/>
        <end position="145"/>
    </location>
</feature>
<name>A0AAU6W0R6_9CAUD</name>